<comment type="caution">
    <text evidence="1">The sequence shown here is derived from an EMBL/GenBank/DDBJ whole genome shotgun (WGS) entry which is preliminary data.</text>
</comment>
<dbReference type="GO" id="GO:0031012">
    <property type="term" value="C:extracellular matrix"/>
    <property type="evidence" value="ECO:0007669"/>
    <property type="project" value="TreeGrafter"/>
</dbReference>
<dbReference type="Proteomes" id="UP001152795">
    <property type="component" value="Unassembled WGS sequence"/>
</dbReference>
<keyword evidence="2" id="KW-1185">Reference proteome</keyword>
<protein>
    <submittedName>
        <fullName evidence="1">Uncharacterized protein</fullName>
    </submittedName>
</protein>
<evidence type="ECO:0000313" key="2">
    <source>
        <dbReference type="Proteomes" id="UP001152795"/>
    </source>
</evidence>
<accession>A0A7D9ICU4</accession>
<dbReference type="AlphaFoldDB" id="A0A7D9ICU4"/>
<dbReference type="GO" id="GO:0007155">
    <property type="term" value="P:cell adhesion"/>
    <property type="evidence" value="ECO:0007669"/>
    <property type="project" value="TreeGrafter"/>
</dbReference>
<evidence type="ECO:0000313" key="1">
    <source>
        <dbReference type="EMBL" id="CAB4007311.1"/>
    </source>
</evidence>
<dbReference type="EMBL" id="CACRXK020005761">
    <property type="protein sequence ID" value="CAB4007311.1"/>
    <property type="molecule type" value="Genomic_DNA"/>
</dbReference>
<proteinExistence type="predicted"/>
<organism evidence="1 2">
    <name type="scientific">Paramuricea clavata</name>
    <name type="common">Red gorgonian</name>
    <name type="synonym">Violescent sea-whip</name>
    <dbReference type="NCBI Taxonomy" id="317549"/>
    <lineage>
        <taxon>Eukaryota</taxon>
        <taxon>Metazoa</taxon>
        <taxon>Cnidaria</taxon>
        <taxon>Anthozoa</taxon>
        <taxon>Octocorallia</taxon>
        <taxon>Malacalcyonacea</taxon>
        <taxon>Plexauridae</taxon>
        <taxon>Paramuricea</taxon>
    </lineage>
</organism>
<dbReference type="PANTHER" id="PTHR11311:SF15">
    <property type="entry name" value="SPONDIN-2"/>
    <property type="match status" value="1"/>
</dbReference>
<dbReference type="InterPro" id="IPR051418">
    <property type="entry name" value="Spondin/Thrombospondin_T1"/>
</dbReference>
<dbReference type="InterPro" id="IPR038678">
    <property type="entry name" value="Spondin_N_sf"/>
</dbReference>
<dbReference type="Gene3D" id="2.60.40.2130">
    <property type="entry name" value="F-spondin domain"/>
    <property type="match status" value="1"/>
</dbReference>
<dbReference type="PROSITE" id="PS51020">
    <property type="entry name" value="SPONDIN"/>
    <property type="match status" value="1"/>
</dbReference>
<name>A0A7D9ICU4_PARCT</name>
<dbReference type="InterPro" id="IPR009465">
    <property type="entry name" value="Spondin_N"/>
</dbReference>
<gene>
    <name evidence="1" type="ORF">PACLA_8A052217</name>
</gene>
<dbReference type="Pfam" id="PF06468">
    <property type="entry name" value="Spond_N"/>
    <property type="match status" value="1"/>
</dbReference>
<dbReference type="PANTHER" id="PTHR11311">
    <property type="entry name" value="SPONDIN"/>
    <property type="match status" value="1"/>
</dbReference>
<dbReference type="NCBIfam" id="NF038123">
    <property type="entry name" value="NF038123_dom"/>
    <property type="match status" value="1"/>
</dbReference>
<sequence length="268" mass="29598">MYNTLLELLFIAFLYVYTTEAKSCTGWANYTLTRRGDWTDARHPNSPPASVRGFSETVGCSHNARYVMWAPGIKATTGVKNVAEAGNVTAIEAEMDIQIALKKAFKRYVGVMMVGGRSNDTIPNIEVNSEYPFVSFISMIAPSPDWFVGVRDLNLCNTATGEWRDREVRELFPYDAGTDSGVNFTSPDEVTNPPINIHRITNDTEGSLKGDKPVLSFGTFTFVKTSESVEVTSAPPLTPTQTANPGTNFNKKTLVLMLCIWNIIGYLL</sequence>
<reference evidence="1" key="1">
    <citation type="submission" date="2020-04" db="EMBL/GenBank/DDBJ databases">
        <authorList>
            <person name="Alioto T."/>
            <person name="Alioto T."/>
            <person name="Gomez Garrido J."/>
        </authorList>
    </citation>
    <scope>NUCLEOTIDE SEQUENCE</scope>
    <source>
        <strain evidence="1">A484AB</strain>
    </source>
</reference>
<dbReference type="OrthoDB" id="6090599at2759"/>